<dbReference type="EMBL" id="AP018553">
    <property type="protein sequence ID" value="BBD72509.1"/>
    <property type="molecule type" value="Genomic_DNA"/>
</dbReference>
<proteinExistence type="predicted"/>
<dbReference type="GeneID" id="38666405"/>
<evidence type="ECO:0000313" key="2">
    <source>
        <dbReference type="EMBL" id="GGT94030.1"/>
    </source>
</evidence>
<evidence type="ECO:0000313" key="1">
    <source>
        <dbReference type="EMBL" id="BBD72509.1"/>
    </source>
</evidence>
<dbReference type="EMBL" id="BMQS01000007">
    <property type="protein sequence ID" value="GGT94030.1"/>
    <property type="molecule type" value="Genomic_DNA"/>
</dbReference>
<dbReference type="KEGG" id="sacd:HS1genome_0898"/>
<dbReference type="OrthoDB" id="40712at2157"/>
<dbReference type="RefSeq" id="WP_126449805.1">
    <property type="nucleotide sequence ID" value="NZ_AP018553.1"/>
</dbReference>
<dbReference type="Proteomes" id="UP000616143">
    <property type="component" value="Unassembled WGS sequence"/>
</dbReference>
<reference evidence="1" key="3">
    <citation type="journal article" date="2019" name="BMC Res. Notes">
        <title>Complete genome sequence of the Sulfodiicoccus acidiphilus strain HS-1T, the first crenarchaeon that lacks polB3, isolated from an acidic hot spring in Ohwaku-dani, Hakone, Japan.</title>
        <authorList>
            <person name="Sakai H.D."/>
            <person name="Kurosawa N."/>
        </authorList>
    </citation>
    <scope>NUCLEOTIDE SEQUENCE</scope>
    <source>
        <strain evidence="1">HS-1</strain>
    </source>
</reference>
<sequence>MEDRVKALLLKVLRDIEPDVIPETVEIMFYQGRKERHDCFGRYRTPWGLYEFAVSFDDKGKIKRSHTNLISTKGVFEDVERKMRQG</sequence>
<evidence type="ECO:0000313" key="3">
    <source>
        <dbReference type="Proteomes" id="UP000276741"/>
    </source>
</evidence>
<reference evidence="3" key="2">
    <citation type="submission" date="2018-04" db="EMBL/GenBank/DDBJ databases">
        <title>Complete genome sequence of Sulfodiicoccus acidiphilus strain HS-1.</title>
        <authorList>
            <person name="Sakai H.D."/>
            <person name="Kurosawa N."/>
        </authorList>
    </citation>
    <scope>NUCLEOTIDE SEQUENCE [LARGE SCALE GENOMIC DNA]</scope>
    <source>
        <strain evidence="3">HS-1</strain>
    </source>
</reference>
<protein>
    <submittedName>
        <fullName evidence="1">Uncharacterized protein</fullName>
    </submittedName>
</protein>
<keyword evidence="3" id="KW-1185">Reference proteome</keyword>
<organism evidence="1 3">
    <name type="scientific">Sulfodiicoccus acidiphilus</name>
    <dbReference type="NCBI Taxonomy" id="1670455"/>
    <lineage>
        <taxon>Archaea</taxon>
        <taxon>Thermoproteota</taxon>
        <taxon>Thermoprotei</taxon>
        <taxon>Sulfolobales</taxon>
        <taxon>Sulfolobaceae</taxon>
        <taxon>Sulfodiicoccus</taxon>
    </lineage>
</organism>
<gene>
    <name evidence="2" type="ORF">GCM10007116_09710</name>
    <name evidence="1" type="ORF">HS1genome_0898</name>
</gene>
<dbReference type="Proteomes" id="UP000276741">
    <property type="component" value="Chromosome"/>
</dbReference>
<dbReference type="AlphaFoldDB" id="A0A348B2V7"/>
<reference evidence="2" key="1">
    <citation type="journal article" date="2014" name="Int. J. Syst. Evol. Microbiol.">
        <title>Complete genome sequence of Corynebacterium casei LMG S-19264T (=DSM 44701T), isolated from a smear-ripened cheese.</title>
        <authorList>
            <consortium name="US DOE Joint Genome Institute (JGI-PGF)"/>
            <person name="Walter F."/>
            <person name="Albersmeier A."/>
            <person name="Kalinowski J."/>
            <person name="Ruckert C."/>
        </authorList>
    </citation>
    <scope>NUCLEOTIDE SEQUENCE</scope>
    <source>
        <strain evidence="2">JCM 31740</strain>
    </source>
</reference>
<reference evidence="2" key="4">
    <citation type="submission" date="2020-09" db="EMBL/GenBank/DDBJ databases">
        <authorList>
            <person name="Sun Q."/>
            <person name="Ohkuma M."/>
        </authorList>
    </citation>
    <scope>NUCLEOTIDE SEQUENCE</scope>
    <source>
        <strain evidence="2">JCM 31740</strain>
    </source>
</reference>
<name>A0A348B2V7_9CREN</name>
<accession>A0A348B2V7</accession>